<sequence>MFKHLALGELSHAKRSQPDLLIPVAKTSLQLWQPHGRSASPGDFSAFCGQICSSGIRSANTSPIPTHLSVTYDVWCTDEITASDLCLATAAEINVEATSDAVFSPDALSQPRLSVYSCKSHTSDEESLLVNIARYITKARSTLSGVIRAPPLPYFPTCWHDAMETSRQYQIPNTPRVISPSPTPSEAGSNKDGYFGPTTRSTSRKQQVRVTSPPAIDEDSSSSDLEKRARTRSRDAMLEGSVGNRRMSGLTSRRQVNASAKKELMVPINGATNGRLSPAAANKNYWREMSRSPSPLGLIPIHQKWRSFIHRHEIPRKILHVSIGFLTIWLYCNGTQTSQIHNVLLTLLIPIALTDVIRHRYWQVNRLYIRCLGALMRESEVDGYNGVISYLLGAWIVMRFCPKDLAVMSILLLSWCDTAASTFGRLWGHLTPKVRKGKSLAGSIAACVTGVMTAVVWWGWLGPLYSQYNSGENAFAFQGALVLPQPVREGLGWSLTESTISGYLALGTMSLAAGIIASVSEALDVFGWDDNLTIPVLCGAGMWGFLKMFG</sequence>
<dbReference type="InParanoid" id="E5AET8"/>
<dbReference type="HOGENOM" id="CLU_031477_2_0_1"/>
<protein>
    <recommendedName>
        <fullName evidence="5">Phosphatidate cytidylyltransferase</fullName>
    </recommendedName>
</protein>
<dbReference type="STRING" id="985895.E5AET8"/>
<evidence type="ECO:0000256" key="1">
    <source>
        <dbReference type="SAM" id="MobiDB-lite"/>
    </source>
</evidence>
<dbReference type="EMBL" id="FP929139">
    <property type="protein sequence ID" value="CBY01727.1"/>
    <property type="molecule type" value="Genomic_DNA"/>
</dbReference>
<keyword evidence="2" id="KW-1133">Transmembrane helix</keyword>
<dbReference type="eggNOG" id="KOG4453">
    <property type="taxonomic scope" value="Eukaryota"/>
</dbReference>
<keyword evidence="2" id="KW-0812">Transmembrane</keyword>
<feature type="compositionally biased region" description="Polar residues" evidence="1">
    <location>
        <begin position="249"/>
        <end position="258"/>
    </location>
</feature>
<feature type="region of interest" description="Disordered" evidence="1">
    <location>
        <begin position="169"/>
        <end position="258"/>
    </location>
</feature>
<keyword evidence="4" id="KW-1185">Reference proteome</keyword>
<dbReference type="VEuPathDB" id="FungiDB:LEMA_P005140.1"/>
<keyword evidence="2" id="KW-0472">Membrane</keyword>
<evidence type="ECO:0000313" key="4">
    <source>
        <dbReference type="Proteomes" id="UP000002668"/>
    </source>
</evidence>
<dbReference type="PANTHER" id="PTHR31303">
    <property type="entry name" value="CTP-DEPENDENT DIACYLGLYCEROL KINASE 1"/>
    <property type="match status" value="1"/>
</dbReference>
<dbReference type="AlphaFoldDB" id="E5AET8"/>
<evidence type="ECO:0000313" key="3">
    <source>
        <dbReference type="EMBL" id="CBY01727.1"/>
    </source>
</evidence>
<dbReference type="PANTHER" id="PTHR31303:SF1">
    <property type="entry name" value="CTP-DEPENDENT DIACYLGLYCEROL KINASE 1"/>
    <property type="match status" value="1"/>
</dbReference>
<proteinExistence type="predicted"/>
<dbReference type="OMA" id="NYWREMS"/>
<dbReference type="GO" id="GO:0006654">
    <property type="term" value="P:phosphatidic acid biosynthetic process"/>
    <property type="evidence" value="ECO:0007669"/>
    <property type="project" value="TreeGrafter"/>
</dbReference>
<accession>E5AET8</accession>
<dbReference type="GO" id="GO:0004143">
    <property type="term" value="F:ATP-dependent diacylglycerol kinase activity"/>
    <property type="evidence" value="ECO:0007669"/>
    <property type="project" value="InterPro"/>
</dbReference>
<feature type="transmembrane region" description="Helical" evidence="2">
    <location>
        <begin position="440"/>
        <end position="460"/>
    </location>
</feature>
<organism evidence="3 4">
    <name type="scientific">Leptosphaeria maculans (strain JN3 / isolate v23.1.3 / race Av1-4-5-6-7-8)</name>
    <name type="common">Blackleg fungus</name>
    <name type="synonym">Phoma lingam</name>
    <dbReference type="NCBI Taxonomy" id="985895"/>
    <lineage>
        <taxon>Eukaryota</taxon>
        <taxon>Fungi</taxon>
        <taxon>Dikarya</taxon>
        <taxon>Ascomycota</taxon>
        <taxon>Pezizomycotina</taxon>
        <taxon>Dothideomycetes</taxon>
        <taxon>Pleosporomycetidae</taxon>
        <taxon>Pleosporales</taxon>
        <taxon>Pleosporineae</taxon>
        <taxon>Leptosphaeriaceae</taxon>
        <taxon>Plenodomus</taxon>
        <taxon>Plenodomus lingam/Leptosphaeria maculans species complex</taxon>
    </lineage>
</organism>
<feature type="compositionally biased region" description="Basic and acidic residues" evidence="1">
    <location>
        <begin position="224"/>
        <end position="237"/>
    </location>
</feature>
<evidence type="ECO:0000256" key="2">
    <source>
        <dbReference type="SAM" id="Phobius"/>
    </source>
</evidence>
<reference evidence="4" key="1">
    <citation type="journal article" date="2011" name="Nat. Commun.">
        <title>Effector diversification within compartments of the Leptosphaeria maculans genome affected by Repeat-Induced Point mutations.</title>
        <authorList>
            <person name="Rouxel T."/>
            <person name="Grandaubert J."/>
            <person name="Hane J.K."/>
            <person name="Hoede C."/>
            <person name="van de Wouw A.P."/>
            <person name="Couloux A."/>
            <person name="Dominguez V."/>
            <person name="Anthouard V."/>
            <person name="Bally P."/>
            <person name="Bourras S."/>
            <person name="Cozijnsen A.J."/>
            <person name="Ciuffetti L.M."/>
            <person name="Degrave A."/>
            <person name="Dilmaghani A."/>
            <person name="Duret L."/>
            <person name="Fudal I."/>
            <person name="Goodwin S.B."/>
            <person name="Gout L."/>
            <person name="Glaser N."/>
            <person name="Linglin J."/>
            <person name="Kema G.H.J."/>
            <person name="Lapalu N."/>
            <person name="Lawrence C.B."/>
            <person name="May K."/>
            <person name="Meyer M."/>
            <person name="Ollivier B."/>
            <person name="Poulain J."/>
            <person name="Schoch C.L."/>
            <person name="Simon A."/>
            <person name="Spatafora J.W."/>
            <person name="Stachowiak A."/>
            <person name="Turgeon B.G."/>
            <person name="Tyler B.M."/>
            <person name="Vincent D."/>
            <person name="Weissenbach J."/>
            <person name="Amselem J."/>
            <person name="Quesneville H."/>
            <person name="Oliver R.P."/>
            <person name="Wincker P."/>
            <person name="Balesdent M.-H."/>
            <person name="Howlett B.J."/>
        </authorList>
    </citation>
    <scope>NUCLEOTIDE SEQUENCE [LARGE SCALE GENOMIC DNA]</scope>
    <source>
        <strain evidence="4">JN3 / isolate v23.1.3 / race Av1-4-5-6-7-8</strain>
    </source>
</reference>
<dbReference type="GO" id="GO:0005789">
    <property type="term" value="C:endoplasmic reticulum membrane"/>
    <property type="evidence" value="ECO:0007669"/>
    <property type="project" value="TreeGrafter"/>
</dbReference>
<name>E5AET8_LEPMJ</name>
<dbReference type="InterPro" id="IPR037997">
    <property type="entry name" value="Dgk1-like"/>
</dbReference>
<dbReference type="OrthoDB" id="5673at2759"/>
<evidence type="ECO:0008006" key="5">
    <source>
        <dbReference type="Google" id="ProtNLM"/>
    </source>
</evidence>
<gene>
    <name evidence="3" type="ORF">LEMA_P005140.1</name>
</gene>
<feature type="transmembrane region" description="Helical" evidence="2">
    <location>
        <begin position="406"/>
        <end position="428"/>
    </location>
</feature>
<dbReference type="Proteomes" id="UP000002668">
    <property type="component" value="Genome"/>
</dbReference>